<dbReference type="EMBL" id="CM029039">
    <property type="protein sequence ID" value="KAG2642202.1"/>
    <property type="molecule type" value="Genomic_DNA"/>
</dbReference>
<sequence>MSSSSPSKMPSHPSSVYIAIARIHPSACTEESGHKGIRAIGSRIYRIQVFWQSW</sequence>
<protein>
    <submittedName>
        <fullName evidence="1">Uncharacterized protein</fullName>
    </submittedName>
</protein>
<reference evidence="1" key="1">
    <citation type="submission" date="2020-05" db="EMBL/GenBank/DDBJ databases">
        <title>WGS assembly of Panicum virgatum.</title>
        <authorList>
            <person name="Lovell J.T."/>
            <person name="Jenkins J."/>
            <person name="Shu S."/>
            <person name="Juenger T.E."/>
            <person name="Schmutz J."/>
        </authorList>
    </citation>
    <scope>NUCLEOTIDE SEQUENCE</scope>
    <source>
        <strain evidence="1">AP13</strain>
    </source>
</reference>
<organism evidence="1 2">
    <name type="scientific">Panicum virgatum</name>
    <name type="common">Blackwell switchgrass</name>
    <dbReference type="NCBI Taxonomy" id="38727"/>
    <lineage>
        <taxon>Eukaryota</taxon>
        <taxon>Viridiplantae</taxon>
        <taxon>Streptophyta</taxon>
        <taxon>Embryophyta</taxon>
        <taxon>Tracheophyta</taxon>
        <taxon>Spermatophyta</taxon>
        <taxon>Magnoliopsida</taxon>
        <taxon>Liliopsida</taxon>
        <taxon>Poales</taxon>
        <taxon>Poaceae</taxon>
        <taxon>PACMAD clade</taxon>
        <taxon>Panicoideae</taxon>
        <taxon>Panicodae</taxon>
        <taxon>Paniceae</taxon>
        <taxon>Panicinae</taxon>
        <taxon>Panicum</taxon>
        <taxon>Panicum sect. Hiantes</taxon>
    </lineage>
</organism>
<accession>A0A8T0W1H6</accession>
<proteinExistence type="predicted"/>
<keyword evidence="2" id="KW-1185">Reference proteome</keyword>
<dbReference type="AlphaFoldDB" id="A0A8T0W1H6"/>
<name>A0A8T0W1H6_PANVG</name>
<gene>
    <name evidence="1" type="ORF">PVAP13_2KG259416</name>
</gene>
<evidence type="ECO:0000313" key="1">
    <source>
        <dbReference type="EMBL" id="KAG2642202.1"/>
    </source>
</evidence>
<dbReference type="Proteomes" id="UP000823388">
    <property type="component" value="Chromosome 2K"/>
</dbReference>
<comment type="caution">
    <text evidence="1">The sequence shown here is derived from an EMBL/GenBank/DDBJ whole genome shotgun (WGS) entry which is preliminary data.</text>
</comment>
<evidence type="ECO:0000313" key="2">
    <source>
        <dbReference type="Proteomes" id="UP000823388"/>
    </source>
</evidence>